<dbReference type="KEGG" id="eao:BD94_1700"/>
<evidence type="ECO:0000313" key="1">
    <source>
        <dbReference type="EMBL" id="AIL45475.1"/>
    </source>
</evidence>
<dbReference type="HOGENOM" id="CLU_606550_0_0_10"/>
<accession>A0A077EIV9</accession>
<gene>
    <name evidence="1" type="ORF">BD94_1700</name>
</gene>
<organism evidence="1 2">
    <name type="scientific">Elizabethkingia anophelis NUHP1</name>
    <dbReference type="NCBI Taxonomy" id="1338011"/>
    <lineage>
        <taxon>Bacteria</taxon>
        <taxon>Pseudomonadati</taxon>
        <taxon>Bacteroidota</taxon>
        <taxon>Flavobacteriia</taxon>
        <taxon>Flavobacteriales</taxon>
        <taxon>Weeksellaceae</taxon>
        <taxon>Elizabethkingia</taxon>
    </lineage>
</organism>
<protein>
    <submittedName>
        <fullName evidence="1">Uncharacterized protein</fullName>
    </submittedName>
</protein>
<dbReference type="AlphaFoldDB" id="A0A077EIV9"/>
<dbReference type="STRING" id="1338011.BD94_1700"/>
<proteinExistence type="predicted"/>
<dbReference type="RefSeq" id="WP_024566444.1">
    <property type="nucleotide sequence ID" value="NZ_CP007547.1"/>
</dbReference>
<name>A0A077EIV9_9FLAO</name>
<reference evidence="1" key="2">
    <citation type="journal article" date="2015" name="Genome Biol. Evol.">
        <title>Complete Genome Sequence and Transcriptomic Analysis of the Novel Pathogen Elizabethkingia anophelis in Response to Oxidative Stress.</title>
        <authorList>
            <person name="Li Y."/>
            <person name="Liu Y."/>
            <person name="Chew S.C."/>
            <person name="Tay M."/>
            <person name="Salido M.M."/>
            <person name="Teo J."/>
            <person name="Lauro F.M."/>
            <person name="Givskov M."/>
            <person name="Yang L."/>
        </authorList>
    </citation>
    <scope>NUCLEOTIDE SEQUENCE</scope>
    <source>
        <strain evidence="1">NUHP1</strain>
    </source>
</reference>
<evidence type="ECO:0000313" key="2">
    <source>
        <dbReference type="Proteomes" id="UP000028933"/>
    </source>
</evidence>
<dbReference type="EMBL" id="CP007547">
    <property type="protein sequence ID" value="AIL45475.1"/>
    <property type="molecule type" value="Genomic_DNA"/>
</dbReference>
<reference evidence="1" key="1">
    <citation type="journal article" date="2013" name="Lancet">
        <title>First case of E anophelis outbreak in an intensive-care unit.</title>
        <authorList>
            <person name="Teo J."/>
            <person name="Tan S.Y."/>
            <person name="Tay M."/>
            <person name="Ding Y."/>
            <person name="Kjelleberg S."/>
            <person name="Givskov M."/>
            <person name="Lin R.T."/>
            <person name="Yang L."/>
        </authorList>
    </citation>
    <scope>NUCLEOTIDE SEQUENCE [LARGE SCALE GENOMIC DNA]</scope>
    <source>
        <strain evidence="1">NUHP1</strain>
    </source>
</reference>
<sequence length="451" mass="51375">MGTGVEFIKKNPIKRNPILKYFVRGWWTDEQDRPIKEAIIGDTVKFHLETKNIPSGDEVMLSLYDDDTKVKPLEEDHKDDEIKLVYTANGKSVITDKVKDNKIVKIITLKNFEEYLKDDKDGILELFFKCKYKNENTNFPFTPKEYLKVKGMPKIIFINGQWKLAERVPFGLGENLGPTEPKKPYWASGIADGAIGYLNKEFSIQSKYVLNGVLIKTPELEKRNFVLYYDGSSSWGGDQSGGDRFSNGKKFAEKNYEEITKGLGGEAVYLVSHSEGGAFAAGVADYLYSKDIKIGEHILLSPDEGDEFSVNPEIPSYQLTYMFFSSVLNPTATIVNTEKMQMFNKRFRRWGKYYAIVDWVTNEFRVKGTKKMGIAHVQNAGWSGVHGWTNGSRVFDKISDLKQVRTFDVIGSHDDKFYSGKDHTTTTNGTVFYRIDEEYIITKCPPIAIIK</sequence>
<dbReference type="Proteomes" id="UP000028933">
    <property type="component" value="Chromosome"/>
</dbReference>
<dbReference type="eggNOG" id="ENOG50330VE">
    <property type="taxonomic scope" value="Bacteria"/>
</dbReference>